<gene>
    <name evidence="2" type="ORF">NW768_011815</name>
</gene>
<proteinExistence type="predicted"/>
<protein>
    <submittedName>
        <fullName evidence="2">Uncharacterized protein</fullName>
    </submittedName>
</protein>
<reference evidence="2" key="1">
    <citation type="submission" date="2022-09" db="EMBL/GenBank/DDBJ databases">
        <title>Fusarium specimens isolated from Avocado Roots.</title>
        <authorList>
            <person name="Stajich J."/>
            <person name="Roper C."/>
            <person name="Heimlech-Rivalta G."/>
        </authorList>
    </citation>
    <scope>NUCLEOTIDE SEQUENCE</scope>
    <source>
        <strain evidence="2">CF00095</strain>
    </source>
</reference>
<organism evidence="2 3">
    <name type="scientific">Fusarium equiseti</name>
    <name type="common">Fusarium scirpi</name>
    <dbReference type="NCBI Taxonomy" id="61235"/>
    <lineage>
        <taxon>Eukaryota</taxon>
        <taxon>Fungi</taxon>
        <taxon>Dikarya</taxon>
        <taxon>Ascomycota</taxon>
        <taxon>Pezizomycotina</taxon>
        <taxon>Sordariomycetes</taxon>
        <taxon>Hypocreomycetidae</taxon>
        <taxon>Hypocreales</taxon>
        <taxon>Nectriaceae</taxon>
        <taxon>Fusarium</taxon>
        <taxon>Fusarium incarnatum-equiseti species complex</taxon>
    </lineage>
</organism>
<keyword evidence="3" id="KW-1185">Reference proteome</keyword>
<evidence type="ECO:0000313" key="3">
    <source>
        <dbReference type="Proteomes" id="UP001152024"/>
    </source>
</evidence>
<accession>A0ABQ8QWL2</accession>
<comment type="caution">
    <text evidence="2">The sequence shown here is derived from an EMBL/GenBank/DDBJ whole genome shotgun (WGS) entry which is preliminary data.</text>
</comment>
<dbReference type="Proteomes" id="UP001152024">
    <property type="component" value="Unassembled WGS sequence"/>
</dbReference>
<feature type="region of interest" description="Disordered" evidence="1">
    <location>
        <begin position="1"/>
        <end position="21"/>
    </location>
</feature>
<dbReference type="EMBL" id="JAOQBH010000033">
    <property type="protein sequence ID" value="KAJ4111461.1"/>
    <property type="molecule type" value="Genomic_DNA"/>
</dbReference>
<evidence type="ECO:0000256" key="1">
    <source>
        <dbReference type="SAM" id="MobiDB-lite"/>
    </source>
</evidence>
<evidence type="ECO:0000313" key="2">
    <source>
        <dbReference type="EMBL" id="KAJ4111461.1"/>
    </source>
</evidence>
<name>A0ABQ8QWL2_FUSEQ</name>
<sequence>MSSSDDPSQEKTRITATSAQEQAVLEAARSRSTTTIRILTAAREDRANSTDMLSQQMGRLAHMQATLTKTDGLQHLTPLTLRSYFTVFGDIAKMWVTLSQDMAMSGLRIYEHISRTVEEQNFEAMMKKMRMLSHSQCLFQSSTVLTSLQRVAGDKQSEIMAGMESRIEDLTKKAREISTPSVSTGKAIGAGTQIAKEAAQKIIEQRVNVSALTHFGM</sequence>